<dbReference type="PANTHER" id="PTHR30136:SF35">
    <property type="entry name" value="HTH-TYPE TRANSCRIPTIONAL REGULATOR RV1719"/>
    <property type="match status" value="1"/>
</dbReference>
<dbReference type="PANTHER" id="PTHR30136">
    <property type="entry name" value="HELIX-TURN-HELIX TRANSCRIPTIONAL REGULATOR, ICLR FAMILY"/>
    <property type="match status" value="1"/>
</dbReference>
<dbReference type="AlphaFoldDB" id="A0A2A5QQ37"/>
<dbReference type="Gene3D" id="1.10.10.10">
    <property type="entry name" value="Winged helix-like DNA-binding domain superfamily/Winged helix DNA-binding domain"/>
    <property type="match status" value="1"/>
</dbReference>
<dbReference type="SUPFAM" id="SSF55781">
    <property type="entry name" value="GAF domain-like"/>
    <property type="match status" value="1"/>
</dbReference>
<evidence type="ECO:0000256" key="2">
    <source>
        <dbReference type="ARBA" id="ARBA00023125"/>
    </source>
</evidence>
<dbReference type="EMBL" id="NXNI01000002">
    <property type="protein sequence ID" value="PCR88895.1"/>
    <property type="molecule type" value="Genomic_DNA"/>
</dbReference>
<dbReference type="PROSITE" id="PS51077">
    <property type="entry name" value="HTH_ICLR"/>
    <property type="match status" value="1"/>
</dbReference>
<evidence type="ECO:0000313" key="6">
    <source>
        <dbReference type="EMBL" id="PCR88895.1"/>
    </source>
</evidence>
<dbReference type="OrthoDB" id="14763at2157"/>
<dbReference type="SUPFAM" id="SSF46785">
    <property type="entry name" value="Winged helix' DNA-binding domain"/>
    <property type="match status" value="1"/>
</dbReference>
<dbReference type="GO" id="GO:0003700">
    <property type="term" value="F:DNA-binding transcription factor activity"/>
    <property type="evidence" value="ECO:0007669"/>
    <property type="project" value="TreeGrafter"/>
</dbReference>
<dbReference type="GO" id="GO:0045892">
    <property type="term" value="P:negative regulation of DNA-templated transcription"/>
    <property type="evidence" value="ECO:0007669"/>
    <property type="project" value="TreeGrafter"/>
</dbReference>
<feature type="domain" description="IclR-ED" evidence="5">
    <location>
        <begin position="71"/>
        <end position="254"/>
    </location>
</feature>
<dbReference type="Gene3D" id="3.30.450.40">
    <property type="match status" value="1"/>
</dbReference>
<dbReference type="InterPro" id="IPR014757">
    <property type="entry name" value="Tscrpt_reg_IclR_C"/>
</dbReference>
<reference evidence="6 7" key="1">
    <citation type="submission" date="2017-09" db="EMBL/GenBank/DDBJ databases">
        <title>Genome sequences of Natrinema ejinorence JCM 13890T.</title>
        <authorList>
            <person name="Roh S.W."/>
            <person name="Kim Y.B."/>
            <person name="Kim J.Y."/>
        </authorList>
    </citation>
    <scope>NUCLEOTIDE SEQUENCE [LARGE SCALE GENOMIC DNA]</scope>
    <source>
        <strain evidence="6 7">JCM 13890</strain>
    </source>
</reference>
<keyword evidence="3" id="KW-0804">Transcription</keyword>
<name>A0A2A5QQ37_9EURY</name>
<dbReference type="InterPro" id="IPR050707">
    <property type="entry name" value="HTH_MetabolicPath_Reg"/>
</dbReference>
<proteinExistence type="predicted"/>
<sequence length="255" mass="27841">MASDNNRNRRVKTADTVFGIIESIQALDGAGVTELSEELGLAKSTIHDHLSTMVEKEYLVKNGQTYQLGLKFLNHGIHARDSLDLLPTVQPNLKQMANETGEIAWFLVEEYGRGVYLSKAKGDRAVQPYGKIGNRVDLHSIAAGKAILAHLPEDEVRTIIEKHGLESQTSETITDTDQLFEELESIRQSGVAFNDGESLAGHRAVASPICPNDRLIGAIVVSGPKNRIQGDMFTEKIPEIVSGTANAIELELTAR</sequence>
<feature type="domain" description="HTH iclR-type" evidence="4">
    <location>
        <begin position="11"/>
        <end position="70"/>
    </location>
</feature>
<evidence type="ECO:0000259" key="5">
    <source>
        <dbReference type="PROSITE" id="PS51078"/>
    </source>
</evidence>
<dbReference type="InterPro" id="IPR036390">
    <property type="entry name" value="WH_DNA-bd_sf"/>
</dbReference>
<dbReference type="RefSeq" id="WP_097381912.1">
    <property type="nucleotide sequence ID" value="NZ_NXNI01000002.1"/>
</dbReference>
<evidence type="ECO:0000259" key="4">
    <source>
        <dbReference type="PROSITE" id="PS51077"/>
    </source>
</evidence>
<dbReference type="PROSITE" id="PS51078">
    <property type="entry name" value="ICLR_ED"/>
    <property type="match status" value="1"/>
</dbReference>
<dbReference type="Pfam" id="PF09339">
    <property type="entry name" value="HTH_IclR"/>
    <property type="match status" value="1"/>
</dbReference>
<dbReference type="GO" id="GO:0003677">
    <property type="term" value="F:DNA binding"/>
    <property type="evidence" value="ECO:0007669"/>
    <property type="project" value="UniProtKB-KW"/>
</dbReference>
<evidence type="ECO:0000256" key="3">
    <source>
        <dbReference type="ARBA" id="ARBA00023163"/>
    </source>
</evidence>
<dbReference type="SMART" id="SM00346">
    <property type="entry name" value="HTH_ICLR"/>
    <property type="match status" value="1"/>
</dbReference>
<comment type="caution">
    <text evidence="6">The sequence shown here is derived from an EMBL/GenBank/DDBJ whole genome shotgun (WGS) entry which is preliminary data.</text>
</comment>
<protein>
    <submittedName>
        <fullName evidence="6">IclR family transcriptional regulator</fullName>
    </submittedName>
</protein>
<dbReference type="InterPro" id="IPR029016">
    <property type="entry name" value="GAF-like_dom_sf"/>
</dbReference>
<keyword evidence="7" id="KW-1185">Reference proteome</keyword>
<organism evidence="6 7">
    <name type="scientific">Natrinema ejinorense</name>
    <dbReference type="NCBI Taxonomy" id="373386"/>
    <lineage>
        <taxon>Archaea</taxon>
        <taxon>Methanobacteriati</taxon>
        <taxon>Methanobacteriota</taxon>
        <taxon>Stenosarchaea group</taxon>
        <taxon>Halobacteria</taxon>
        <taxon>Halobacteriales</taxon>
        <taxon>Natrialbaceae</taxon>
        <taxon>Natrinema</taxon>
    </lineage>
</organism>
<gene>
    <name evidence="6" type="ORF">CP557_20670</name>
</gene>
<dbReference type="InterPro" id="IPR005471">
    <property type="entry name" value="Tscrpt_reg_IclR_N"/>
</dbReference>
<keyword evidence="1" id="KW-0805">Transcription regulation</keyword>
<dbReference type="Pfam" id="PF01614">
    <property type="entry name" value="IclR_C"/>
    <property type="match status" value="1"/>
</dbReference>
<evidence type="ECO:0000313" key="7">
    <source>
        <dbReference type="Proteomes" id="UP000219689"/>
    </source>
</evidence>
<dbReference type="InterPro" id="IPR036388">
    <property type="entry name" value="WH-like_DNA-bd_sf"/>
</dbReference>
<dbReference type="Proteomes" id="UP000219689">
    <property type="component" value="Unassembled WGS sequence"/>
</dbReference>
<evidence type="ECO:0000256" key="1">
    <source>
        <dbReference type="ARBA" id="ARBA00023015"/>
    </source>
</evidence>
<keyword evidence="2" id="KW-0238">DNA-binding</keyword>
<accession>A0A2A5QQ37</accession>